<dbReference type="Proteomes" id="UP001596270">
    <property type="component" value="Unassembled WGS sequence"/>
</dbReference>
<sequence>MQSPACPRAAHEATARRTVTRWMIVKVANMNKVVHNGRAGLVAGRIVQC</sequence>
<reference evidence="2" key="1">
    <citation type="journal article" date="2019" name="Int. J. Syst. Evol. Microbiol.">
        <title>The Global Catalogue of Microorganisms (GCM) 10K type strain sequencing project: providing services to taxonomists for standard genome sequencing and annotation.</title>
        <authorList>
            <consortium name="The Broad Institute Genomics Platform"/>
            <consortium name="The Broad Institute Genome Sequencing Center for Infectious Disease"/>
            <person name="Wu L."/>
            <person name="Ma J."/>
        </authorList>
    </citation>
    <scope>NUCLEOTIDE SEQUENCE [LARGE SCALE GENOMIC DNA]</scope>
    <source>
        <strain evidence="2">CCUG 39402</strain>
    </source>
</reference>
<protein>
    <submittedName>
        <fullName evidence="1">Uncharacterized protein</fullName>
    </submittedName>
</protein>
<organism evidence="1 2">
    <name type="scientific">Polaromonas aquatica</name>
    <dbReference type="NCBI Taxonomy" id="332657"/>
    <lineage>
        <taxon>Bacteria</taxon>
        <taxon>Pseudomonadati</taxon>
        <taxon>Pseudomonadota</taxon>
        <taxon>Betaproteobacteria</taxon>
        <taxon>Burkholderiales</taxon>
        <taxon>Comamonadaceae</taxon>
        <taxon>Polaromonas</taxon>
    </lineage>
</organism>
<dbReference type="EMBL" id="JBHSRS010000082">
    <property type="protein sequence ID" value="MFC6283229.1"/>
    <property type="molecule type" value="Genomic_DNA"/>
</dbReference>
<dbReference type="RefSeq" id="WP_371436969.1">
    <property type="nucleotide sequence ID" value="NZ_JBHSRS010000082.1"/>
</dbReference>
<accession>A0ABW1U1W8</accession>
<evidence type="ECO:0000313" key="1">
    <source>
        <dbReference type="EMBL" id="MFC6283229.1"/>
    </source>
</evidence>
<gene>
    <name evidence="1" type="ORF">ACFQND_18545</name>
</gene>
<proteinExistence type="predicted"/>
<comment type="caution">
    <text evidence="1">The sequence shown here is derived from an EMBL/GenBank/DDBJ whole genome shotgun (WGS) entry which is preliminary data.</text>
</comment>
<evidence type="ECO:0000313" key="2">
    <source>
        <dbReference type="Proteomes" id="UP001596270"/>
    </source>
</evidence>
<name>A0ABW1U1W8_9BURK</name>
<keyword evidence="2" id="KW-1185">Reference proteome</keyword>